<dbReference type="STRING" id="1795632.TH606_10450"/>
<evidence type="ECO:0000313" key="4">
    <source>
        <dbReference type="Proteomes" id="UP000076964"/>
    </source>
</evidence>
<dbReference type="Gene3D" id="3.40.50.12780">
    <property type="entry name" value="N-terminal domain of ligase-like"/>
    <property type="match status" value="1"/>
</dbReference>
<name>A0A177E4A3_9BACT</name>
<feature type="domain" description="AMP-dependent synthetase/ligase" evidence="1">
    <location>
        <begin position="151"/>
        <end position="283"/>
    </location>
</feature>
<dbReference type="OrthoDB" id="580775at2"/>
<evidence type="ECO:0000259" key="2">
    <source>
        <dbReference type="Pfam" id="PF14535"/>
    </source>
</evidence>
<evidence type="ECO:0000259" key="1">
    <source>
        <dbReference type="Pfam" id="PF00501"/>
    </source>
</evidence>
<dbReference type="SUPFAM" id="SSF56801">
    <property type="entry name" value="Acetyl-CoA synthetase-like"/>
    <property type="match status" value="1"/>
</dbReference>
<keyword evidence="4" id="KW-1185">Reference proteome</keyword>
<organism evidence="3 4">
    <name type="scientific">Thermodesulfatator autotrophicus</name>
    <dbReference type="NCBI Taxonomy" id="1795632"/>
    <lineage>
        <taxon>Bacteria</taxon>
        <taxon>Pseudomonadati</taxon>
        <taxon>Thermodesulfobacteriota</taxon>
        <taxon>Thermodesulfobacteria</taxon>
        <taxon>Thermodesulfobacteriales</taxon>
        <taxon>Thermodesulfatatoraceae</taxon>
        <taxon>Thermodesulfatator</taxon>
    </lineage>
</organism>
<dbReference type="EMBL" id="LSFI01000065">
    <property type="protein sequence ID" value="OAG26784.1"/>
    <property type="molecule type" value="Genomic_DNA"/>
</dbReference>
<dbReference type="RefSeq" id="WP_068543786.1">
    <property type="nucleotide sequence ID" value="NZ_LSFI01000065.1"/>
</dbReference>
<reference evidence="3 4" key="1">
    <citation type="submission" date="2016-02" db="EMBL/GenBank/DDBJ databases">
        <title>Draft genome sequence of Thermodesulfatator sp. S606.</title>
        <authorList>
            <person name="Lai Q."/>
            <person name="Cao J."/>
            <person name="Dupont S."/>
            <person name="Shao Z."/>
            <person name="Jebbar M."/>
            <person name="Alain K."/>
        </authorList>
    </citation>
    <scope>NUCLEOTIDE SEQUENCE [LARGE SCALE GENOMIC DNA]</scope>
    <source>
        <strain evidence="3 4">S606</strain>
    </source>
</reference>
<feature type="domain" description="AMP-dependent ligase C-terminal" evidence="2">
    <location>
        <begin position="338"/>
        <end position="419"/>
    </location>
</feature>
<accession>A0A177E4A3</accession>
<dbReference type="InterPro" id="IPR045851">
    <property type="entry name" value="AMP-bd_C_sf"/>
</dbReference>
<dbReference type="Pfam" id="PF00501">
    <property type="entry name" value="AMP-binding"/>
    <property type="match status" value="1"/>
</dbReference>
<dbReference type="InterPro" id="IPR000873">
    <property type="entry name" value="AMP-dep_synth/lig_dom"/>
</dbReference>
<evidence type="ECO:0000313" key="3">
    <source>
        <dbReference type="EMBL" id="OAG26784.1"/>
    </source>
</evidence>
<protein>
    <recommendedName>
        <fullName evidence="5">Phenylacetate--CoA ligase</fullName>
    </recommendedName>
</protein>
<comment type="caution">
    <text evidence="3">The sequence shown here is derived from an EMBL/GenBank/DDBJ whole genome shotgun (WGS) entry which is preliminary data.</text>
</comment>
<dbReference type="AlphaFoldDB" id="A0A177E4A3"/>
<sequence>MKPDNTIEYLSQEGWRQWHLELLQSTINRVYHRVPFYRKLMDINNISPEDIKSLEDLKKLPFTTREHLEENYPYDLFAVPLRDIVRLHTFPGPRTPIVKGFTLRDISAVRRLTARFLAVSGVTSEDIIQICLDPGMSVWIAEIKEGAEELGASVIPPDPQSVQNRIKVMRDFRASVLITTPSYALYLMDLMQEKGIEPPKSLSLIVFVGEGIEEEERVRLEQVMGVSTRLGYGVTEAVGPGMGYECDKKSGYHLAVDYFIPEIIDPETGKDVPPGEVGELVITTLAVKANPLIRFRTGDMARFITEPCPCGRTTPRISQIVGQADGRVSIRGIKVSLTYIENLLEKAYSHIPEYVLCIKKKNYLERLSLWVAINEKLFEPSILGLHQVAERFERLFAETFGLECRLKLVEKEHLEEISKGKKIIYLH</sequence>
<dbReference type="InterPro" id="IPR028154">
    <property type="entry name" value="AMP-dep_Lig_C"/>
</dbReference>
<dbReference type="Gene3D" id="3.30.300.30">
    <property type="match status" value="1"/>
</dbReference>
<dbReference type="Pfam" id="PF14535">
    <property type="entry name" value="AMP-binding_C_2"/>
    <property type="match status" value="1"/>
</dbReference>
<dbReference type="Proteomes" id="UP000076964">
    <property type="component" value="Unassembled WGS sequence"/>
</dbReference>
<proteinExistence type="predicted"/>
<evidence type="ECO:0008006" key="5">
    <source>
        <dbReference type="Google" id="ProtNLM"/>
    </source>
</evidence>
<dbReference type="InterPro" id="IPR042099">
    <property type="entry name" value="ANL_N_sf"/>
</dbReference>
<dbReference type="PANTHER" id="PTHR43845:SF1">
    <property type="entry name" value="BLR5969 PROTEIN"/>
    <property type="match status" value="1"/>
</dbReference>
<gene>
    <name evidence="3" type="ORF">TH606_10450</name>
</gene>
<dbReference type="PANTHER" id="PTHR43845">
    <property type="entry name" value="BLR5969 PROTEIN"/>
    <property type="match status" value="1"/>
</dbReference>